<protein>
    <submittedName>
        <fullName evidence="3">Transposase</fullName>
    </submittedName>
</protein>
<reference evidence="3 4" key="1">
    <citation type="submission" date="2015-10" db="EMBL/GenBank/DDBJ databases">
        <title>Draft genome sequence of Streptomyces canus DSM 40017, type strain for the species Streptomyces canus.</title>
        <authorList>
            <person name="Ruckert C."/>
            <person name="Winkler A."/>
            <person name="Kalinowski J."/>
            <person name="Kampfer P."/>
            <person name="Glaeser S."/>
        </authorList>
    </citation>
    <scope>NUCLEOTIDE SEQUENCE [LARGE SCALE GENOMIC DNA]</scope>
    <source>
        <strain evidence="3 4">DSM 40017</strain>
    </source>
</reference>
<dbReference type="STRING" id="58343.AQJ46_47620"/>
<dbReference type="Pfam" id="PF05598">
    <property type="entry name" value="DUF772"/>
    <property type="match status" value="1"/>
</dbReference>
<dbReference type="AlphaFoldDB" id="A0A101RKR4"/>
<comment type="caution">
    <text evidence="3">The sequence shown here is derived from an EMBL/GenBank/DDBJ whole genome shotgun (WGS) entry which is preliminary data.</text>
</comment>
<sequence>MAIRDHLDGLWRDEDFVEWYPRDGKPGLSPAQLATVSVLQFLLELSDRQAAEAVRCRIDFKYALGMELDDPGFHHSVLTDFRERLAEDGRADKLLDLVLEQIKVAGLVRERGRQRTDSTHILSAVRDLTRLEMVTEAMRAALEEIARQAPQELVGLVTDEWGERYGRASRLGRTPTRPKTRIKNTGDDVYLLLRYVRTYLRALWQGPQVQALRQIFLQNYWVDDRARVQRREPDEAGLPPSSTAIVSPYDLTARYSRRNDTRWKKFLAHVTETCDDDTVNIITDVTTTPATLYDIRALPAIHDRLAQRDLLPDEHLVDGGYTSIVQQDQSAREHGITLVGPVRKKRIRQSRQGNVFDRDAFTIDWERRQVVCPQGKPSREWSTPLSITPYTRVRFAKEDCGQCPVKSSSTRGDRRQLNFLPQQLYERQAAARAAQQTTPWKANYAMRAGIESTVNEFVNGHGMRQTRYRSQTKTHVQHVLTAIAVNIERVNAELATPTAERRPRTPTALQNFLDWQQIPRPTAWRTAGKS</sequence>
<organism evidence="3 4">
    <name type="scientific">Streptomyces canus</name>
    <dbReference type="NCBI Taxonomy" id="58343"/>
    <lineage>
        <taxon>Bacteria</taxon>
        <taxon>Bacillati</taxon>
        <taxon>Actinomycetota</taxon>
        <taxon>Actinomycetes</taxon>
        <taxon>Kitasatosporales</taxon>
        <taxon>Streptomycetaceae</taxon>
        <taxon>Streptomyces</taxon>
        <taxon>Streptomyces aurantiacus group</taxon>
    </lineage>
</organism>
<accession>A0A101RKR4</accession>
<evidence type="ECO:0000313" key="4">
    <source>
        <dbReference type="Proteomes" id="UP000053669"/>
    </source>
</evidence>
<evidence type="ECO:0000259" key="1">
    <source>
        <dbReference type="Pfam" id="PF05598"/>
    </source>
</evidence>
<evidence type="ECO:0000259" key="2">
    <source>
        <dbReference type="Pfam" id="PF13751"/>
    </source>
</evidence>
<dbReference type="Proteomes" id="UP000053669">
    <property type="component" value="Unassembled WGS sequence"/>
</dbReference>
<dbReference type="NCBIfam" id="NF033551">
    <property type="entry name" value="transpos_IS1182"/>
    <property type="match status" value="1"/>
</dbReference>
<dbReference type="InterPro" id="IPR025668">
    <property type="entry name" value="Tnp_DDE_dom"/>
</dbReference>
<dbReference type="InterPro" id="IPR008490">
    <property type="entry name" value="Transposase_InsH_N"/>
</dbReference>
<gene>
    <name evidence="3" type="ORF">AQJ46_47620</name>
</gene>
<dbReference type="PANTHER" id="PTHR35604">
    <property type="entry name" value="TRANSPOSASE INSH FOR INSERTION SEQUENCE ELEMENT IS5A-RELATED"/>
    <property type="match status" value="1"/>
</dbReference>
<dbReference type="PANTHER" id="PTHR35604:SF2">
    <property type="entry name" value="TRANSPOSASE INSH FOR INSERTION SEQUENCE ELEMENT IS5A-RELATED"/>
    <property type="match status" value="1"/>
</dbReference>
<dbReference type="InterPro" id="IPR047629">
    <property type="entry name" value="IS1182_transpos"/>
</dbReference>
<feature type="domain" description="Transposase DDE" evidence="2">
    <location>
        <begin position="371"/>
        <end position="490"/>
    </location>
</feature>
<dbReference type="RefSeq" id="WP_059211601.1">
    <property type="nucleotide sequence ID" value="NZ_KQ948683.1"/>
</dbReference>
<proteinExistence type="predicted"/>
<evidence type="ECO:0000313" key="3">
    <source>
        <dbReference type="EMBL" id="KUN57414.1"/>
    </source>
</evidence>
<dbReference type="EMBL" id="LMWU01000073">
    <property type="protein sequence ID" value="KUN57414.1"/>
    <property type="molecule type" value="Genomic_DNA"/>
</dbReference>
<feature type="domain" description="Transposase InsH N-terminal" evidence="1">
    <location>
        <begin position="3"/>
        <end position="84"/>
    </location>
</feature>
<name>A0A101RKR4_9ACTN</name>
<dbReference type="Pfam" id="PF13751">
    <property type="entry name" value="DDE_Tnp_1_6"/>
    <property type="match status" value="1"/>
</dbReference>